<dbReference type="AlphaFoldDB" id="A0A3E1RF57"/>
<accession>A0A3E1RF57</accession>
<keyword evidence="2" id="KW-1185">Reference proteome</keyword>
<evidence type="ECO:0000313" key="1">
    <source>
        <dbReference type="EMBL" id="RFO97851.1"/>
    </source>
</evidence>
<gene>
    <name evidence="1" type="ORF">DIC66_03740</name>
</gene>
<comment type="caution">
    <text evidence="1">The sequence shown here is derived from an EMBL/GenBank/DDBJ whole genome shotgun (WGS) entry which is preliminary data.</text>
</comment>
<proteinExistence type="predicted"/>
<sequence>MGAKITRDEFVARCIAKHGNTYEYSTVEYTDSKTPVQISCPTHGPFMQAPGNHLAGKGCRKCASEAAGDRYRKSSDSFVEQAHKVHGDLYDYSDVNYRTARLKVSIQCNVHGPFDQVPYVHLKGAGCPSCGNASKGQSNRTTQSQFIEQAREKYGLKFDYQAAQYVDAWTPVVIGCPVHGVFAQAPVMHLRKSSYGCPQCANEDATNRGRGPRAARPQDRIGTAAFIERGAIVHAGKYDYSLVDYLTSKDKVAIICPIHGEFMQDANGHLSGSGCPKCGNETIASKQRQSVDAFIAKSKAVHGDKYDYSKVTYKTARLPVTIICPVHGEYEQVPGRHVKSGCRKCADDDLPGAYSFKVLSRDRALAERPAVLYYLHFESESGESFYKIGITLKSIKQRFAGYGAAGYKFKVLGEKKLTLIEAFKAEQTLVGAHVKAHHYSPLRGNRERTTKFGGRKECFSVALPANLMELFRQ</sequence>
<evidence type="ECO:0008006" key="3">
    <source>
        <dbReference type="Google" id="ProtNLM"/>
    </source>
</evidence>
<name>A0A3E1RF57_9BURK</name>
<organism evidence="1 2">
    <name type="scientific">Rhodoferax lacus</name>
    <dbReference type="NCBI Taxonomy" id="2184758"/>
    <lineage>
        <taxon>Bacteria</taxon>
        <taxon>Pseudomonadati</taxon>
        <taxon>Pseudomonadota</taxon>
        <taxon>Betaproteobacteria</taxon>
        <taxon>Burkholderiales</taxon>
        <taxon>Comamonadaceae</taxon>
        <taxon>Rhodoferax</taxon>
    </lineage>
</organism>
<dbReference type="Pfam" id="PF05265">
    <property type="entry name" value="DUF723"/>
    <property type="match status" value="1"/>
</dbReference>
<protein>
    <recommendedName>
        <fullName evidence="3">GIY-YIG nuclease family protein</fullName>
    </recommendedName>
</protein>
<evidence type="ECO:0000313" key="2">
    <source>
        <dbReference type="Proteomes" id="UP000260665"/>
    </source>
</evidence>
<dbReference type="InterPro" id="IPR007929">
    <property type="entry name" value="DUF723"/>
</dbReference>
<dbReference type="Proteomes" id="UP000260665">
    <property type="component" value="Unassembled WGS sequence"/>
</dbReference>
<dbReference type="EMBL" id="QFZK01000002">
    <property type="protein sequence ID" value="RFO97851.1"/>
    <property type="molecule type" value="Genomic_DNA"/>
</dbReference>
<reference evidence="1 2" key="1">
    <citation type="submission" date="2018-05" db="EMBL/GenBank/DDBJ databases">
        <title>Rhodoferax soyangensis sp.nov., isolated from an oligotrophic freshwater lake.</title>
        <authorList>
            <person name="Park M."/>
        </authorList>
    </citation>
    <scope>NUCLEOTIDE SEQUENCE [LARGE SCALE GENOMIC DNA]</scope>
    <source>
        <strain evidence="1 2">IMCC26218</strain>
    </source>
</reference>